<feature type="compositionally biased region" description="Basic and acidic residues" evidence="1">
    <location>
        <begin position="124"/>
        <end position="135"/>
    </location>
</feature>
<dbReference type="SUPFAM" id="SSF110916">
    <property type="entry name" value="Peptidyl-tRNA hydrolase domain-like"/>
    <property type="match status" value="1"/>
</dbReference>
<organism evidence="3 4">
    <name type="scientific">Hyunsoonleella jejuensis</name>
    <dbReference type="NCBI Taxonomy" id="419940"/>
    <lineage>
        <taxon>Bacteria</taxon>
        <taxon>Pseudomonadati</taxon>
        <taxon>Bacteroidota</taxon>
        <taxon>Flavobacteriia</taxon>
        <taxon>Flavobacteriales</taxon>
        <taxon>Flavobacteriaceae</taxon>
    </lineage>
</organism>
<dbReference type="STRING" id="419940.SAMN05421824_0717"/>
<name>A0A1H9BX18_9FLAO</name>
<dbReference type="InterPro" id="IPR000352">
    <property type="entry name" value="Pep_chain_release_fac_I"/>
</dbReference>
<gene>
    <name evidence="3" type="ORF">SAMN05421824_0717</name>
</gene>
<dbReference type="AlphaFoldDB" id="A0A1H9BX18"/>
<sequence>MFDEEALLKELSFKAVKSSGSGGQHVNKVASKIELYFNLNISEVFNDAQKSNIQEKLKNRLTKDGVLILQCDESRSQHKNKEIVIKRFLKLLKNTLVEEKKRVPTKIPRAVVRKRLKNKKYRSEKKANRKKPDID</sequence>
<accession>A0A1H9BX18</accession>
<dbReference type="GO" id="GO:0004045">
    <property type="term" value="F:peptidyl-tRNA hydrolase activity"/>
    <property type="evidence" value="ECO:0007669"/>
    <property type="project" value="TreeGrafter"/>
</dbReference>
<evidence type="ECO:0000259" key="2">
    <source>
        <dbReference type="Pfam" id="PF00472"/>
    </source>
</evidence>
<proteinExistence type="predicted"/>
<dbReference type="RefSeq" id="WP_092575449.1">
    <property type="nucleotide sequence ID" value="NZ_FOFN01000001.1"/>
</dbReference>
<dbReference type="NCBIfam" id="NF006718">
    <property type="entry name" value="PRK09256.1"/>
    <property type="match status" value="1"/>
</dbReference>
<feature type="region of interest" description="Disordered" evidence="1">
    <location>
        <begin position="107"/>
        <end position="135"/>
    </location>
</feature>
<reference evidence="3 4" key="1">
    <citation type="submission" date="2016-10" db="EMBL/GenBank/DDBJ databases">
        <authorList>
            <person name="de Groot N.N."/>
        </authorList>
    </citation>
    <scope>NUCLEOTIDE SEQUENCE [LARGE SCALE GENOMIC DNA]</scope>
    <source>
        <strain evidence="3 4">DSM 21035</strain>
    </source>
</reference>
<dbReference type="EMBL" id="FOFN01000001">
    <property type="protein sequence ID" value="SEP92908.1"/>
    <property type="molecule type" value="Genomic_DNA"/>
</dbReference>
<dbReference type="GO" id="GO:0003747">
    <property type="term" value="F:translation release factor activity"/>
    <property type="evidence" value="ECO:0007669"/>
    <property type="project" value="InterPro"/>
</dbReference>
<feature type="domain" description="Prokaryotic-type class I peptide chain release factors" evidence="2">
    <location>
        <begin position="9"/>
        <end position="128"/>
    </location>
</feature>
<dbReference type="Proteomes" id="UP000198999">
    <property type="component" value="Unassembled WGS sequence"/>
</dbReference>
<dbReference type="Pfam" id="PF00472">
    <property type="entry name" value="RF-1"/>
    <property type="match status" value="1"/>
</dbReference>
<dbReference type="GO" id="GO:0072344">
    <property type="term" value="P:rescue of stalled ribosome"/>
    <property type="evidence" value="ECO:0007669"/>
    <property type="project" value="TreeGrafter"/>
</dbReference>
<dbReference type="OrthoDB" id="9815709at2"/>
<dbReference type="PANTHER" id="PTHR47814:SF1">
    <property type="entry name" value="PEPTIDYL-TRNA HYDROLASE ARFB"/>
    <property type="match status" value="1"/>
</dbReference>
<keyword evidence="4" id="KW-1185">Reference proteome</keyword>
<evidence type="ECO:0000313" key="3">
    <source>
        <dbReference type="EMBL" id="SEP92908.1"/>
    </source>
</evidence>
<dbReference type="Gene3D" id="3.30.160.20">
    <property type="match status" value="1"/>
</dbReference>
<protein>
    <submittedName>
        <fullName evidence="3">Ribosome-associated protein</fullName>
    </submittedName>
</protein>
<feature type="compositionally biased region" description="Basic residues" evidence="1">
    <location>
        <begin position="111"/>
        <end position="123"/>
    </location>
</feature>
<dbReference type="GO" id="GO:0043022">
    <property type="term" value="F:ribosome binding"/>
    <property type="evidence" value="ECO:0007669"/>
    <property type="project" value="TreeGrafter"/>
</dbReference>
<evidence type="ECO:0000256" key="1">
    <source>
        <dbReference type="SAM" id="MobiDB-lite"/>
    </source>
</evidence>
<dbReference type="PANTHER" id="PTHR47814">
    <property type="entry name" value="PEPTIDYL-TRNA HYDROLASE ARFB"/>
    <property type="match status" value="1"/>
</dbReference>
<evidence type="ECO:0000313" key="4">
    <source>
        <dbReference type="Proteomes" id="UP000198999"/>
    </source>
</evidence>